<dbReference type="PANTHER" id="PTHR43063">
    <property type="entry name" value="4FE-4S CLUSTER CONTAINING PARA FAMILY ATPASE PROTEIN"/>
    <property type="match status" value="1"/>
</dbReference>
<dbReference type="InterPro" id="IPR017900">
    <property type="entry name" value="4Fe4S_Fe_S_CS"/>
</dbReference>
<accession>A0A434AX62</accession>
<dbReference type="Pfam" id="PF00037">
    <property type="entry name" value="Fer4"/>
    <property type="match status" value="1"/>
</dbReference>
<dbReference type="PROSITE" id="PS51379">
    <property type="entry name" value="4FE4S_FER_2"/>
    <property type="match status" value="2"/>
</dbReference>
<gene>
    <name evidence="5" type="ORF">DLK05_04725</name>
</gene>
<feature type="domain" description="4Fe-4S ferredoxin-type" evidence="4">
    <location>
        <begin position="96"/>
        <end position="125"/>
    </location>
</feature>
<dbReference type="OrthoDB" id="9778602at2"/>
<dbReference type="Proteomes" id="UP000282985">
    <property type="component" value="Unassembled WGS sequence"/>
</dbReference>
<dbReference type="GO" id="GO:0046872">
    <property type="term" value="F:metal ion binding"/>
    <property type="evidence" value="ECO:0007669"/>
    <property type="project" value="UniProtKB-KW"/>
</dbReference>
<dbReference type="Gene3D" id="3.40.50.300">
    <property type="entry name" value="P-loop containing nucleotide triphosphate hydrolases"/>
    <property type="match status" value="1"/>
</dbReference>
<dbReference type="InterPro" id="IPR027417">
    <property type="entry name" value="P-loop_NTPase"/>
</dbReference>
<evidence type="ECO:0000313" key="5">
    <source>
        <dbReference type="EMBL" id="RUT79125.1"/>
    </source>
</evidence>
<feature type="domain" description="4Fe-4S ferredoxin-type" evidence="4">
    <location>
        <begin position="65"/>
        <end position="94"/>
    </location>
</feature>
<dbReference type="SUPFAM" id="SSF54862">
    <property type="entry name" value="4Fe-4S ferredoxins"/>
    <property type="match status" value="1"/>
</dbReference>
<dbReference type="Pfam" id="PF01656">
    <property type="entry name" value="CbiA"/>
    <property type="match status" value="1"/>
</dbReference>
<dbReference type="RefSeq" id="WP_127342849.1">
    <property type="nucleotide sequence ID" value="NZ_RJJX01000004.1"/>
</dbReference>
<dbReference type="SUPFAM" id="SSF52540">
    <property type="entry name" value="P-loop containing nucleoside triphosphate hydrolases"/>
    <property type="match status" value="1"/>
</dbReference>
<evidence type="ECO:0000313" key="6">
    <source>
        <dbReference type="Proteomes" id="UP000282985"/>
    </source>
</evidence>
<evidence type="ECO:0000256" key="3">
    <source>
        <dbReference type="ARBA" id="ARBA00023014"/>
    </source>
</evidence>
<organism evidence="5 6">
    <name type="scientific">Ancylomarina longa</name>
    <dbReference type="NCBI Taxonomy" id="2487017"/>
    <lineage>
        <taxon>Bacteria</taxon>
        <taxon>Pseudomonadati</taxon>
        <taxon>Bacteroidota</taxon>
        <taxon>Bacteroidia</taxon>
        <taxon>Marinilabiliales</taxon>
        <taxon>Marinifilaceae</taxon>
        <taxon>Ancylomarina</taxon>
    </lineage>
</organism>
<keyword evidence="1" id="KW-0479">Metal-binding</keyword>
<dbReference type="Gene3D" id="3.30.70.20">
    <property type="match status" value="1"/>
</dbReference>
<evidence type="ECO:0000259" key="4">
    <source>
        <dbReference type="PROSITE" id="PS51379"/>
    </source>
</evidence>
<dbReference type="GO" id="GO:0051536">
    <property type="term" value="F:iron-sulfur cluster binding"/>
    <property type="evidence" value="ECO:0007669"/>
    <property type="project" value="UniProtKB-KW"/>
</dbReference>
<dbReference type="InterPro" id="IPR017896">
    <property type="entry name" value="4Fe4S_Fe-S-bd"/>
</dbReference>
<dbReference type="PROSITE" id="PS00198">
    <property type="entry name" value="4FE4S_FER_1"/>
    <property type="match status" value="1"/>
</dbReference>
<evidence type="ECO:0000256" key="1">
    <source>
        <dbReference type="ARBA" id="ARBA00022723"/>
    </source>
</evidence>
<sequence length="297" mass="33058">MAFKIAIASGKGGTGKTTVSVNLFSAIYEHWTENVQLFDCDVEEPNDLLFFKDFTVNEERKVFLSVPEIDIDACKFCKKCEAYCEFNAIVVMPKVKYAKVSPDLCHSCGACLVACPHDAIHEKDHAIGSISVNRTKDGGVLKEGNLRVGSPLQTMLIKELKKESQIGQDIVIYDAPPGISCPVVETISDADFVILVTEPTPFGMYDLQLTVDLMREMKKPFAVLVNKAGMGNAELYEYLDREEIKVLGEIPFDKNYAAQYSKGMLLTNIPSHIKQEYLKLVDQIKIISKGHEGDYNS</sequence>
<dbReference type="PANTHER" id="PTHR43063:SF1">
    <property type="entry name" value="4FE-4S CLUSTER CONTAINING PARA FAMILY ATPASE PROTEIN"/>
    <property type="match status" value="1"/>
</dbReference>
<dbReference type="CDD" id="cd03110">
    <property type="entry name" value="SIMIBI_bact_arch"/>
    <property type="match status" value="1"/>
</dbReference>
<reference evidence="5 6" key="1">
    <citation type="submission" date="2018-11" db="EMBL/GenBank/DDBJ databases">
        <title>Parancylomarina longa gen. nov., sp. nov., isolated from sediments of southern Okinawa.</title>
        <authorList>
            <person name="Fu T."/>
        </authorList>
    </citation>
    <scope>NUCLEOTIDE SEQUENCE [LARGE SCALE GENOMIC DNA]</scope>
    <source>
        <strain evidence="5 6">T3-2 S1-C</strain>
    </source>
</reference>
<proteinExistence type="predicted"/>
<evidence type="ECO:0000256" key="2">
    <source>
        <dbReference type="ARBA" id="ARBA00023004"/>
    </source>
</evidence>
<keyword evidence="6" id="KW-1185">Reference proteome</keyword>
<protein>
    <submittedName>
        <fullName evidence="5">Cobyrinic acid a,c-diamide synthase</fullName>
    </submittedName>
</protein>
<comment type="caution">
    <text evidence="5">The sequence shown here is derived from an EMBL/GenBank/DDBJ whole genome shotgun (WGS) entry which is preliminary data.</text>
</comment>
<name>A0A434AX62_9BACT</name>
<dbReference type="InterPro" id="IPR002586">
    <property type="entry name" value="CobQ/CobB/MinD/ParA_Nub-bd_dom"/>
</dbReference>
<dbReference type="AlphaFoldDB" id="A0A434AX62"/>
<keyword evidence="3" id="KW-0411">Iron-sulfur</keyword>
<dbReference type="EMBL" id="RJJX01000004">
    <property type="protein sequence ID" value="RUT79125.1"/>
    <property type="molecule type" value="Genomic_DNA"/>
</dbReference>
<keyword evidence="2" id="KW-0408">Iron</keyword>